<comment type="caution">
    <text evidence="2">The sequence shown here is derived from an EMBL/GenBank/DDBJ whole genome shotgun (WGS) entry which is preliminary data.</text>
</comment>
<dbReference type="SMART" id="SM00460">
    <property type="entry name" value="TGc"/>
    <property type="match status" value="1"/>
</dbReference>
<dbReference type="Proteomes" id="UP000677537">
    <property type="component" value="Unassembled WGS sequence"/>
</dbReference>
<proteinExistence type="predicted"/>
<evidence type="ECO:0000313" key="2">
    <source>
        <dbReference type="EMBL" id="MBP0495236.1"/>
    </source>
</evidence>
<sequence length="353" mass="38633">MKPIQNPFTRRALLAGAAGLPFLPNLARAEAPLAPGWRRFELRTEVTVETGDEPAILWLPLVQTAGGYQRAEEPAIETNGRAERVRDARYGAEMLRVTWPSAREQRVVVTQAVATRPRGTEPAALSAAERALWTAPTESVPTDGIVAETAQRITAGLRTDEAKLRALYDWVVDNTFRNGATRGCGTGDIKAMLETGWLGGKCADINALMTGLARACGIPARDVYGIRVAPSENSRSLGTGSPDITRAQHCRTEMHVGGQWVPVDPADVRKVVLEENLPVESEHVRRQRERLFGNWEMNWVGYNSATNIALPGAPRAMESNFLMYPCAMTAKGEPDCLDPAAFRYAIRSREIGT</sequence>
<protein>
    <submittedName>
        <fullName evidence="2">Transglutaminase family protein</fullName>
    </submittedName>
</protein>
<dbReference type="Pfam" id="PF01841">
    <property type="entry name" value="Transglut_core"/>
    <property type="match status" value="1"/>
</dbReference>
<evidence type="ECO:0000259" key="1">
    <source>
        <dbReference type="SMART" id="SM00460"/>
    </source>
</evidence>
<dbReference type="SUPFAM" id="SSF54001">
    <property type="entry name" value="Cysteine proteinases"/>
    <property type="match status" value="1"/>
</dbReference>
<gene>
    <name evidence="2" type="ORF">J5Y10_20800</name>
</gene>
<name>A0A940S680_9PROT</name>
<dbReference type="RefSeq" id="WP_209376031.1">
    <property type="nucleotide sequence ID" value="NZ_JAGIZA010000015.1"/>
</dbReference>
<keyword evidence="3" id="KW-1185">Reference proteome</keyword>
<dbReference type="PANTHER" id="PTHR38339">
    <property type="entry name" value="TRANSGLUTAMINASE DOMAIN PROTEIN"/>
    <property type="match status" value="1"/>
</dbReference>
<feature type="domain" description="Transglutaminase-like" evidence="1">
    <location>
        <begin position="194"/>
        <end position="267"/>
    </location>
</feature>
<reference evidence="2" key="1">
    <citation type="submission" date="2021-03" db="EMBL/GenBank/DDBJ databases">
        <authorList>
            <person name="So Y."/>
        </authorList>
    </citation>
    <scope>NUCLEOTIDE SEQUENCE</scope>
    <source>
        <strain evidence="2">SG15</strain>
    </source>
</reference>
<dbReference type="Gene3D" id="3.10.620.30">
    <property type="match status" value="1"/>
</dbReference>
<organism evidence="2 3">
    <name type="scientific">Roseomonas indoligenes</name>
    <dbReference type="NCBI Taxonomy" id="2820811"/>
    <lineage>
        <taxon>Bacteria</taxon>
        <taxon>Pseudomonadati</taxon>
        <taxon>Pseudomonadota</taxon>
        <taxon>Alphaproteobacteria</taxon>
        <taxon>Acetobacterales</taxon>
        <taxon>Roseomonadaceae</taxon>
        <taxon>Roseomonas</taxon>
    </lineage>
</organism>
<dbReference type="InterPro" id="IPR038765">
    <property type="entry name" value="Papain-like_cys_pep_sf"/>
</dbReference>
<dbReference type="AlphaFoldDB" id="A0A940S680"/>
<dbReference type="InterPro" id="IPR002931">
    <property type="entry name" value="Transglutaminase-like"/>
</dbReference>
<dbReference type="EMBL" id="JAGIZA010000015">
    <property type="protein sequence ID" value="MBP0495236.1"/>
    <property type="molecule type" value="Genomic_DNA"/>
</dbReference>
<evidence type="ECO:0000313" key="3">
    <source>
        <dbReference type="Proteomes" id="UP000677537"/>
    </source>
</evidence>
<dbReference type="PANTHER" id="PTHR38339:SF1">
    <property type="entry name" value="TRANSGLUTAMINASE-LIKE DOMAIN-CONTAINING PROTEIN"/>
    <property type="match status" value="1"/>
</dbReference>
<accession>A0A940S680</accession>